<organism evidence="2 3">
    <name type="scientific">Salix koriyanagi</name>
    <dbReference type="NCBI Taxonomy" id="2511006"/>
    <lineage>
        <taxon>Eukaryota</taxon>
        <taxon>Viridiplantae</taxon>
        <taxon>Streptophyta</taxon>
        <taxon>Embryophyta</taxon>
        <taxon>Tracheophyta</taxon>
        <taxon>Spermatophyta</taxon>
        <taxon>Magnoliopsida</taxon>
        <taxon>eudicotyledons</taxon>
        <taxon>Gunneridae</taxon>
        <taxon>Pentapetalae</taxon>
        <taxon>rosids</taxon>
        <taxon>fabids</taxon>
        <taxon>Malpighiales</taxon>
        <taxon>Salicaceae</taxon>
        <taxon>Saliceae</taxon>
        <taxon>Salix</taxon>
    </lineage>
</organism>
<keyword evidence="2" id="KW-0223">Dioxygenase</keyword>
<keyword evidence="1" id="KW-1133">Transmembrane helix</keyword>
<dbReference type="PANTHER" id="PTHR23418">
    <property type="entry name" value="ACIREDUCTONE DIOXYGENASE"/>
    <property type="match status" value="1"/>
</dbReference>
<reference evidence="2" key="1">
    <citation type="submission" date="2022-11" db="EMBL/GenBank/DDBJ databases">
        <authorList>
            <person name="Hyden B.L."/>
            <person name="Feng K."/>
            <person name="Yates T."/>
            <person name="Jawdy S."/>
            <person name="Smart L.B."/>
            <person name="Muchero W."/>
        </authorList>
    </citation>
    <scope>NUCLEOTIDE SEQUENCE</scope>
    <source>
        <tissue evidence="2">Shoot tip</tissue>
    </source>
</reference>
<dbReference type="Pfam" id="PF03079">
    <property type="entry name" value="ARD"/>
    <property type="match status" value="1"/>
</dbReference>
<feature type="transmembrane region" description="Helical" evidence="1">
    <location>
        <begin position="15"/>
        <end position="33"/>
    </location>
</feature>
<accession>A0A9Q0WKN5</accession>
<dbReference type="Gene3D" id="2.60.120.10">
    <property type="entry name" value="Jelly Rolls"/>
    <property type="match status" value="1"/>
</dbReference>
<dbReference type="AlphaFoldDB" id="A0A9Q0WKN5"/>
<dbReference type="GO" id="GO:0010309">
    <property type="term" value="F:acireductone dioxygenase [iron(II)-requiring] activity"/>
    <property type="evidence" value="ECO:0007669"/>
    <property type="project" value="InterPro"/>
</dbReference>
<dbReference type="EMBL" id="JAPFFM010000003">
    <property type="protein sequence ID" value="KAJ6769022.1"/>
    <property type="molecule type" value="Genomic_DNA"/>
</dbReference>
<reference evidence="2" key="2">
    <citation type="journal article" date="2023" name="Int. J. Mol. Sci.">
        <title>De Novo Assembly and Annotation of 11 Diverse Shrub Willow (Salix) Genomes Reveals Novel Gene Organization in Sex-Linked Regions.</title>
        <authorList>
            <person name="Hyden B."/>
            <person name="Feng K."/>
            <person name="Yates T.B."/>
            <person name="Jawdy S."/>
            <person name="Cereghino C."/>
            <person name="Smart L.B."/>
            <person name="Muchero W."/>
        </authorList>
    </citation>
    <scope>NUCLEOTIDE SEQUENCE</scope>
    <source>
        <tissue evidence="2">Shoot tip</tissue>
    </source>
</reference>
<dbReference type="InterPro" id="IPR004313">
    <property type="entry name" value="ARD"/>
</dbReference>
<keyword evidence="2" id="KW-0560">Oxidoreductase</keyword>
<dbReference type="InterPro" id="IPR014710">
    <property type="entry name" value="RmlC-like_jellyroll"/>
</dbReference>
<keyword evidence="3" id="KW-1185">Reference proteome</keyword>
<dbReference type="PANTHER" id="PTHR23418:SF4">
    <property type="entry name" value="ACIREDUCTONE DIOXYGENASE 4"/>
    <property type="match status" value="1"/>
</dbReference>
<sequence length="133" mass="15904">MAIEASSSKLSNSKIIILIVNVLYLNLHMQAWFMDETSGEDQRLPRHCYPKELVSPDYLAELGVLYWRLNPENYENDEELKKIREDRGIQLHGMSNLFNFFYLNFVFFYYICIIESKQLKSFISLWLRLLNVR</sequence>
<evidence type="ECO:0000256" key="1">
    <source>
        <dbReference type="SAM" id="Phobius"/>
    </source>
</evidence>
<comment type="caution">
    <text evidence="2">The sequence shown here is derived from an EMBL/GenBank/DDBJ whole genome shotgun (WGS) entry which is preliminary data.</text>
</comment>
<evidence type="ECO:0000313" key="3">
    <source>
        <dbReference type="Proteomes" id="UP001151752"/>
    </source>
</evidence>
<proteinExistence type="predicted"/>
<dbReference type="Proteomes" id="UP001151752">
    <property type="component" value="Chromosome 8"/>
</dbReference>
<name>A0A9Q0WKN5_9ROSI</name>
<dbReference type="SUPFAM" id="SSF51182">
    <property type="entry name" value="RmlC-like cupins"/>
    <property type="match status" value="1"/>
</dbReference>
<keyword evidence="1" id="KW-0472">Membrane</keyword>
<dbReference type="GO" id="GO:0006555">
    <property type="term" value="P:methionine metabolic process"/>
    <property type="evidence" value="ECO:0007669"/>
    <property type="project" value="TreeGrafter"/>
</dbReference>
<keyword evidence="1" id="KW-0812">Transmembrane</keyword>
<protein>
    <submittedName>
        <fullName evidence="2">ACIREDUCTONE DIOXYGENASE</fullName>
    </submittedName>
</protein>
<feature type="transmembrane region" description="Helical" evidence="1">
    <location>
        <begin position="97"/>
        <end position="114"/>
    </location>
</feature>
<dbReference type="InterPro" id="IPR011051">
    <property type="entry name" value="RmlC_Cupin_sf"/>
</dbReference>
<gene>
    <name evidence="2" type="ORF">OIU74_022647</name>
</gene>
<evidence type="ECO:0000313" key="2">
    <source>
        <dbReference type="EMBL" id="KAJ6769022.1"/>
    </source>
</evidence>